<dbReference type="InterPro" id="IPR007252">
    <property type="entry name" value="Nup84/Nup107"/>
</dbReference>
<dbReference type="GO" id="GO:0017056">
    <property type="term" value="F:structural constituent of nuclear pore"/>
    <property type="evidence" value="ECO:0007669"/>
    <property type="project" value="UniProtKB-UniRule"/>
</dbReference>
<keyword evidence="10" id="KW-0175">Coiled coil</keyword>
<feature type="coiled-coil region" evidence="10">
    <location>
        <begin position="766"/>
        <end position="793"/>
    </location>
</feature>
<evidence type="ECO:0000256" key="7">
    <source>
        <dbReference type="ARBA" id="ARBA00023136"/>
    </source>
</evidence>
<evidence type="ECO:0000313" key="11">
    <source>
        <dbReference type="EMBL" id="KAF6028335.1"/>
    </source>
</evidence>
<dbReference type="PANTHER" id="PTHR13003:SF2">
    <property type="entry name" value="NUCLEAR PORE COMPLEX PROTEIN NUP107"/>
    <property type="match status" value="1"/>
</dbReference>
<comment type="caution">
    <text evidence="11">The sequence shown here is derived from an EMBL/GenBank/DDBJ whole genome shotgun (WGS) entry which is preliminary data.</text>
</comment>
<proteinExistence type="inferred from homology"/>
<evidence type="ECO:0000256" key="9">
    <source>
        <dbReference type="RuleBase" id="RU365072"/>
    </source>
</evidence>
<keyword evidence="7 9" id="KW-0472">Membrane</keyword>
<name>A0A7J7JQW5_BUGNE</name>
<dbReference type="Gene3D" id="1.10.3450.20">
    <property type="match status" value="1"/>
</dbReference>
<evidence type="ECO:0000256" key="4">
    <source>
        <dbReference type="ARBA" id="ARBA00022927"/>
    </source>
</evidence>
<evidence type="ECO:0000256" key="10">
    <source>
        <dbReference type="SAM" id="Coils"/>
    </source>
</evidence>
<sequence>MGDMLLVIDICPLSEYFAMEKERQKITKVNLDRSLKLLHTATGSTPRLYNSPLHSTAATPTLFRGDELSFLPTPTRKRNSSLMPSEMDHTLSLLGGRQIDLSTSYVSSPNLDVDTTNVTLLMEEQNAVLESTGICEEFGRVFLDCSTPNQVFDMLASYREVLAQKTQLSKSLLQSTSRRNTRLTDLQSHHNILRDEMWTWQLAESLLRDTTNAELRAGEDELMNEDNPHTVTTDQQLMEQFFESNDKVRKCQIVVDWLETINSEDVLENFYNKVDFYTGKIGTMWENTLHLKKNSAQKAKNLVSEMDPDAPLRTGKKIDSLDQEDDERLLKYIFTLLRAGKLEEAQKLCIRCGQAWRAASLEGWRLAHDPNYTSDSQDHLPISGNNFRDVWKAACWSLTQEALSTHEKAIYACLSGNLEHLLPVCDTWSDGLWAHLKVLLDVELEQHLRLHTSSNDHQIVELPSSYWTATTNLAQVFKDLEASCNDKIREQSQLFFHKIQKFLVLGDFESVAQTITDAVQTANPSPHILRFSTHLLLYLRNLDKLVLEGAVSKVVELYITYIMQTKQSNLVAPYCAVLPTPDQLTLYAVFMTNNVDDKESKLLAYNNGVKAGLDMNVITKFVAEEWLKKTQTVVDLNPHIRNGSSLSAESEKVLDKVIASLDWLLFNPEQIIDAIRIGNSQMRILLAMKQHQKVRQVISTLPGDCVSKAMAGKADMALLEDSDAVKEYICFNTYLAGHQAFDDWFKHYHQLPVKPVHANNRTFAENVAFEQILNKYEQDYKQWENTFRASTNHTVEKLQAVLLFAGGWMVDMSDTEPTDPNMTARREQLLGLRQLCIPEIVSLLHKVLFESKQYNECQRLCETIQSEDYQLYKTFAPNDLTRMLTSLQESAGKKE</sequence>
<evidence type="ECO:0000256" key="2">
    <source>
        <dbReference type="ARBA" id="ARBA00022448"/>
    </source>
</evidence>
<reference evidence="11" key="1">
    <citation type="submission" date="2020-06" db="EMBL/GenBank/DDBJ databases">
        <title>Draft genome of Bugula neritina, a colonial animal packing powerful symbionts and potential medicines.</title>
        <authorList>
            <person name="Rayko M."/>
        </authorList>
    </citation>
    <scope>NUCLEOTIDE SEQUENCE [LARGE SCALE GENOMIC DNA]</scope>
    <source>
        <strain evidence="11">Kwan_BN1</strain>
    </source>
</reference>
<dbReference type="GO" id="GO:0000973">
    <property type="term" value="P:post-transcriptional tethering of RNA polymerase II gene DNA at nuclear periphery"/>
    <property type="evidence" value="ECO:0007669"/>
    <property type="project" value="TreeGrafter"/>
</dbReference>
<dbReference type="GO" id="GO:0031965">
    <property type="term" value="C:nuclear membrane"/>
    <property type="evidence" value="ECO:0007669"/>
    <property type="project" value="UniProtKB-SubCell"/>
</dbReference>
<gene>
    <name evidence="11" type="ORF">EB796_013360</name>
</gene>
<keyword evidence="5 9" id="KW-0811">Translocation</keyword>
<accession>A0A7J7JQW5</accession>
<dbReference type="FunFam" id="1.10.3450.20:FF:000001">
    <property type="entry name" value="Nuclear pore complex protein"/>
    <property type="match status" value="1"/>
</dbReference>
<dbReference type="Gene3D" id="1.20.190.50">
    <property type="match status" value="1"/>
</dbReference>
<keyword evidence="4" id="KW-0653">Protein transport</keyword>
<evidence type="ECO:0000256" key="1">
    <source>
        <dbReference type="ARBA" id="ARBA00009510"/>
    </source>
</evidence>
<keyword evidence="3" id="KW-0509">mRNA transport</keyword>
<comment type="subcellular location">
    <subcellularLocation>
        <location evidence="9">Nucleus</location>
        <location evidence="9">Nuclear pore complex</location>
    </subcellularLocation>
    <subcellularLocation>
        <location evidence="9">Nucleus membrane</location>
    </subcellularLocation>
</comment>
<comment type="similarity">
    <text evidence="1 9">Belongs to the nucleoporin Nup84/Nup107 family.</text>
</comment>
<dbReference type="Proteomes" id="UP000593567">
    <property type="component" value="Unassembled WGS sequence"/>
</dbReference>
<dbReference type="PANTHER" id="PTHR13003">
    <property type="entry name" value="NUP107-RELATED"/>
    <property type="match status" value="1"/>
</dbReference>
<dbReference type="OrthoDB" id="3098at2759"/>
<comment type="subunit">
    <text evidence="9">Part of the nuclear pore complex (NPC).</text>
</comment>
<dbReference type="GO" id="GO:0006606">
    <property type="term" value="P:protein import into nucleus"/>
    <property type="evidence" value="ECO:0007669"/>
    <property type="project" value="TreeGrafter"/>
</dbReference>
<keyword evidence="2 9" id="KW-0813">Transport</keyword>
<dbReference type="Pfam" id="PF04121">
    <property type="entry name" value="Nup84_Nup100"/>
    <property type="match status" value="1"/>
</dbReference>
<evidence type="ECO:0000256" key="5">
    <source>
        <dbReference type="ARBA" id="ARBA00023010"/>
    </source>
</evidence>
<evidence type="ECO:0000313" key="12">
    <source>
        <dbReference type="Proteomes" id="UP000593567"/>
    </source>
</evidence>
<dbReference type="GO" id="GO:0031080">
    <property type="term" value="C:nuclear pore outer ring"/>
    <property type="evidence" value="ECO:0007669"/>
    <property type="project" value="TreeGrafter"/>
</dbReference>
<keyword evidence="6 9" id="KW-0906">Nuclear pore complex</keyword>
<dbReference type="GO" id="GO:0006406">
    <property type="term" value="P:mRNA export from nucleus"/>
    <property type="evidence" value="ECO:0007669"/>
    <property type="project" value="TreeGrafter"/>
</dbReference>
<evidence type="ECO:0000256" key="3">
    <source>
        <dbReference type="ARBA" id="ARBA00022816"/>
    </source>
</evidence>
<comment type="function">
    <text evidence="9">Functions as a component of the nuclear pore complex (NPC).</text>
</comment>
<keyword evidence="12" id="KW-1185">Reference proteome</keyword>
<dbReference type="AlphaFoldDB" id="A0A7J7JQW5"/>
<organism evidence="11 12">
    <name type="scientific">Bugula neritina</name>
    <name type="common">Brown bryozoan</name>
    <name type="synonym">Sertularia neritina</name>
    <dbReference type="NCBI Taxonomy" id="10212"/>
    <lineage>
        <taxon>Eukaryota</taxon>
        <taxon>Metazoa</taxon>
        <taxon>Spiralia</taxon>
        <taxon>Lophotrochozoa</taxon>
        <taxon>Bryozoa</taxon>
        <taxon>Gymnolaemata</taxon>
        <taxon>Cheilostomatida</taxon>
        <taxon>Flustrina</taxon>
        <taxon>Buguloidea</taxon>
        <taxon>Bugulidae</taxon>
        <taxon>Bugula</taxon>
    </lineage>
</organism>
<evidence type="ECO:0000256" key="8">
    <source>
        <dbReference type="ARBA" id="ARBA00023242"/>
    </source>
</evidence>
<evidence type="ECO:0000256" key="6">
    <source>
        <dbReference type="ARBA" id="ARBA00023132"/>
    </source>
</evidence>
<protein>
    <recommendedName>
        <fullName evidence="9">Nuclear pore complex protein</fullName>
    </recommendedName>
</protein>
<dbReference type="EMBL" id="VXIV02001962">
    <property type="protein sequence ID" value="KAF6028335.1"/>
    <property type="molecule type" value="Genomic_DNA"/>
</dbReference>
<keyword evidence="8 9" id="KW-0539">Nucleus</keyword>